<keyword evidence="3" id="KW-1185">Reference proteome</keyword>
<name>A0AAD4LB95_9AGAM</name>
<reference evidence="2" key="1">
    <citation type="submission" date="2022-01" db="EMBL/GenBank/DDBJ databases">
        <title>Comparative genomics reveals a dynamic genome evolution in the ectomycorrhizal milk-cap (Lactarius) mushrooms.</title>
        <authorList>
            <consortium name="DOE Joint Genome Institute"/>
            <person name="Lebreton A."/>
            <person name="Tang N."/>
            <person name="Kuo A."/>
            <person name="LaButti K."/>
            <person name="Drula E."/>
            <person name="Barry K."/>
            <person name="Clum A."/>
            <person name="Lipzen A."/>
            <person name="Mousain D."/>
            <person name="Ng V."/>
            <person name="Wang R."/>
            <person name="Wang X."/>
            <person name="Dai Y."/>
            <person name="Henrissat B."/>
            <person name="Grigoriev I.V."/>
            <person name="Guerin-Laguette A."/>
            <person name="Yu F."/>
            <person name="Martin F.M."/>
        </authorList>
    </citation>
    <scope>NUCLEOTIDE SEQUENCE</scope>
    <source>
        <strain evidence="2">QP</strain>
    </source>
</reference>
<dbReference type="Proteomes" id="UP001201163">
    <property type="component" value="Unassembled WGS sequence"/>
</dbReference>
<sequence>MEFSDIAIPPYISHCYISKSIVETTSNSDHVDERYRVVTSKNRPNPSHVYAEFVVRRESSVDSSGGGQGTTTSSAGLEDDAASTLSELTELSDSRAPRDGEDSDEESEEEIGEELIEVGFSSSPVHSLKLAAKGVFASYRSPTYFTGVVGPIHTFQTLDGVDVYSQKVRGTKDAMYNVFESVGTETVTPPFLPKYLVMPFDLHIHWWSGGVRA</sequence>
<feature type="compositionally biased region" description="Acidic residues" evidence="1">
    <location>
        <begin position="101"/>
        <end position="112"/>
    </location>
</feature>
<feature type="compositionally biased region" description="Low complexity" evidence="1">
    <location>
        <begin position="70"/>
        <end position="91"/>
    </location>
</feature>
<comment type="caution">
    <text evidence="2">The sequence shown here is derived from an EMBL/GenBank/DDBJ whole genome shotgun (WGS) entry which is preliminary data.</text>
</comment>
<dbReference type="EMBL" id="JAKELL010000112">
    <property type="protein sequence ID" value="KAH8981668.1"/>
    <property type="molecule type" value="Genomic_DNA"/>
</dbReference>
<gene>
    <name evidence="2" type="ORF">EDB92DRAFT_1952945</name>
</gene>
<evidence type="ECO:0000256" key="1">
    <source>
        <dbReference type="SAM" id="MobiDB-lite"/>
    </source>
</evidence>
<feature type="region of interest" description="Disordered" evidence="1">
    <location>
        <begin position="60"/>
        <end position="112"/>
    </location>
</feature>
<proteinExistence type="predicted"/>
<evidence type="ECO:0000313" key="2">
    <source>
        <dbReference type="EMBL" id="KAH8981668.1"/>
    </source>
</evidence>
<protein>
    <submittedName>
        <fullName evidence="2">Uncharacterized protein</fullName>
    </submittedName>
</protein>
<organism evidence="2 3">
    <name type="scientific">Lactarius akahatsu</name>
    <dbReference type="NCBI Taxonomy" id="416441"/>
    <lineage>
        <taxon>Eukaryota</taxon>
        <taxon>Fungi</taxon>
        <taxon>Dikarya</taxon>
        <taxon>Basidiomycota</taxon>
        <taxon>Agaricomycotina</taxon>
        <taxon>Agaricomycetes</taxon>
        <taxon>Russulales</taxon>
        <taxon>Russulaceae</taxon>
        <taxon>Lactarius</taxon>
    </lineage>
</organism>
<evidence type="ECO:0000313" key="3">
    <source>
        <dbReference type="Proteomes" id="UP001201163"/>
    </source>
</evidence>
<dbReference type="AlphaFoldDB" id="A0AAD4LB95"/>
<accession>A0AAD4LB95</accession>